<evidence type="ECO:0000313" key="3">
    <source>
        <dbReference type="Proteomes" id="UP000286715"/>
    </source>
</evidence>
<evidence type="ECO:0008006" key="4">
    <source>
        <dbReference type="Google" id="ProtNLM"/>
    </source>
</evidence>
<dbReference type="EMBL" id="BHZE01000015">
    <property type="protein sequence ID" value="GCD78046.1"/>
    <property type="molecule type" value="Genomic_DNA"/>
</dbReference>
<dbReference type="OrthoDB" id="9934393at2"/>
<dbReference type="Proteomes" id="UP000286715">
    <property type="component" value="Unassembled WGS sequence"/>
</dbReference>
<dbReference type="RefSeq" id="WP_124398108.1">
    <property type="nucleotide sequence ID" value="NZ_BHZE01000015.1"/>
</dbReference>
<feature type="chain" id="PRO_5019137163" description="DUF4843 domain-containing protein" evidence="1">
    <location>
        <begin position="21"/>
        <end position="132"/>
    </location>
</feature>
<evidence type="ECO:0000313" key="2">
    <source>
        <dbReference type="EMBL" id="GCD78046.1"/>
    </source>
</evidence>
<dbReference type="PROSITE" id="PS51257">
    <property type="entry name" value="PROKAR_LIPOPROTEIN"/>
    <property type="match status" value="1"/>
</dbReference>
<sequence length="132" mass="14840">MKKFFLLIAMALLIFLGCKKENDSLLPPTPNEFKELTVSPNFKWNTSKVFTLKFVGVTTSAPTSSGVLVITSLPDNNELLRIRHVMKDNKDFQLNLPGHVKQIRVRYGIVEKDLPVQGVSASFIPVPELKDE</sequence>
<keyword evidence="1" id="KW-0732">Signal</keyword>
<evidence type="ECO:0000256" key="1">
    <source>
        <dbReference type="SAM" id="SignalP"/>
    </source>
</evidence>
<organism evidence="2 3">
    <name type="scientific">Thermaurantimonas aggregans</name>
    <dbReference type="NCBI Taxonomy" id="2173829"/>
    <lineage>
        <taxon>Bacteria</taxon>
        <taxon>Pseudomonadati</taxon>
        <taxon>Bacteroidota</taxon>
        <taxon>Flavobacteriia</taxon>
        <taxon>Flavobacteriales</taxon>
        <taxon>Schleiferiaceae</taxon>
        <taxon>Thermaurantimonas</taxon>
    </lineage>
</organism>
<proteinExistence type="predicted"/>
<name>A0A401XM14_9FLAO</name>
<keyword evidence="3" id="KW-1185">Reference proteome</keyword>
<comment type="caution">
    <text evidence="2">The sequence shown here is derived from an EMBL/GenBank/DDBJ whole genome shotgun (WGS) entry which is preliminary data.</text>
</comment>
<feature type="signal peptide" evidence="1">
    <location>
        <begin position="1"/>
        <end position="20"/>
    </location>
</feature>
<gene>
    <name evidence="2" type="ORF">JCM31826_15280</name>
</gene>
<accession>A0A401XM14</accession>
<protein>
    <recommendedName>
        <fullName evidence="4">DUF4843 domain-containing protein</fullName>
    </recommendedName>
</protein>
<dbReference type="AlphaFoldDB" id="A0A401XM14"/>
<reference evidence="2 3" key="1">
    <citation type="submission" date="2018-11" db="EMBL/GenBank/DDBJ databases">
        <title>Schleiferia aggregans sp. nov., a moderately thermophilic heterotrophic bacterium isolated from microbial mats at a terrestrial hot spring.</title>
        <authorList>
            <person name="Iino T."/>
            <person name="Ohkuma M."/>
            <person name="Haruta S."/>
        </authorList>
    </citation>
    <scope>NUCLEOTIDE SEQUENCE [LARGE SCALE GENOMIC DNA]</scope>
    <source>
        <strain evidence="2 3">LA</strain>
    </source>
</reference>